<reference evidence="1" key="1">
    <citation type="submission" date="2023-10" db="EMBL/GenBank/DDBJ databases">
        <title>Genome assembly of Pristionchus species.</title>
        <authorList>
            <person name="Yoshida K."/>
            <person name="Sommer R.J."/>
        </authorList>
    </citation>
    <scope>NUCLEOTIDE SEQUENCE</scope>
    <source>
        <strain evidence="1">RS5133</strain>
    </source>
</reference>
<proteinExistence type="predicted"/>
<dbReference type="EMBL" id="BTSY01000004">
    <property type="protein sequence ID" value="GMT21394.1"/>
    <property type="molecule type" value="Genomic_DNA"/>
</dbReference>
<evidence type="ECO:0000313" key="1">
    <source>
        <dbReference type="EMBL" id="GMT21394.1"/>
    </source>
</evidence>
<organism evidence="1 2">
    <name type="scientific">Pristionchus fissidentatus</name>
    <dbReference type="NCBI Taxonomy" id="1538716"/>
    <lineage>
        <taxon>Eukaryota</taxon>
        <taxon>Metazoa</taxon>
        <taxon>Ecdysozoa</taxon>
        <taxon>Nematoda</taxon>
        <taxon>Chromadorea</taxon>
        <taxon>Rhabditida</taxon>
        <taxon>Rhabditina</taxon>
        <taxon>Diplogasteromorpha</taxon>
        <taxon>Diplogasteroidea</taxon>
        <taxon>Neodiplogasteridae</taxon>
        <taxon>Pristionchus</taxon>
    </lineage>
</organism>
<dbReference type="AlphaFoldDB" id="A0AAV5VPE2"/>
<keyword evidence="2" id="KW-1185">Reference proteome</keyword>
<name>A0AAV5VPE2_9BILA</name>
<gene>
    <name evidence="1" type="ORF">PFISCL1PPCAC_12691</name>
</gene>
<feature type="non-terminal residue" evidence="1">
    <location>
        <position position="1"/>
    </location>
</feature>
<feature type="non-terminal residue" evidence="1">
    <location>
        <position position="78"/>
    </location>
</feature>
<evidence type="ECO:0000313" key="2">
    <source>
        <dbReference type="Proteomes" id="UP001432322"/>
    </source>
</evidence>
<accession>A0AAV5VPE2</accession>
<comment type="caution">
    <text evidence="1">The sequence shown here is derived from an EMBL/GenBank/DDBJ whole genome shotgun (WGS) entry which is preliminary data.</text>
</comment>
<sequence length="78" mass="8764">SSLLEAKLLLTCLGMDDIRWWIHINMRSIQLNIVEGADFVNLLLVDVDGLAKLDLISPTIWFLLFASTKNSRDAGVLH</sequence>
<dbReference type="Proteomes" id="UP001432322">
    <property type="component" value="Unassembled WGS sequence"/>
</dbReference>
<protein>
    <submittedName>
        <fullName evidence="1">Uncharacterized protein</fullName>
    </submittedName>
</protein>